<feature type="transmembrane region" description="Helical" evidence="6">
    <location>
        <begin position="119"/>
        <end position="140"/>
    </location>
</feature>
<keyword evidence="3 6" id="KW-1133">Transmembrane helix</keyword>
<dbReference type="AlphaFoldDB" id="A0AB37GGL4"/>
<evidence type="ECO:0000256" key="5">
    <source>
        <dbReference type="SAM" id="MobiDB-lite"/>
    </source>
</evidence>
<feature type="transmembrane region" description="Helical" evidence="6">
    <location>
        <begin position="204"/>
        <end position="227"/>
    </location>
</feature>
<dbReference type="Proteomes" id="UP000595198">
    <property type="component" value="Chromosome"/>
</dbReference>
<dbReference type="InterPro" id="IPR010432">
    <property type="entry name" value="RDD"/>
</dbReference>
<evidence type="ECO:0000313" key="8">
    <source>
        <dbReference type="EMBL" id="QPR31155.1"/>
    </source>
</evidence>
<dbReference type="Pfam" id="PF06271">
    <property type="entry name" value="RDD"/>
    <property type="match status" value="1"/>
</dbReference>
<feature type="domain" description="RDD" evidence="7">
    <location>
        <begin position="111"/>
        <end position="216"/>
    </location>
</feature>
<proteinExistence type="predicted"/>
<protein>
    <submittedName>
        <fullName evidence="8">RDD family protein</fullName>
    </submittedName>
</protein>
<keyword evidence="11" id="KW-1185">Reference proteome</keyword>
<reference evidence="10 11" key="1">
    <citation type="submission" date="2020-12" db="EMBL/GenBank/DDBJ databases">
        <title>FDA dAtabase for Regulatory Grade micrObial Sequences (FDA-ARGOS): Supporting development and validation of Infectious Disease Dx tests.</title>
        <authorList>
            <person name="Sproer C."/>
            <person name="Gronow S."/>
            <person name="Severitt S."/>
            <person name="Schroder I."/>
            <person name="Tallon L."/>
            <person name="Sadzewicz L."/>
            <person name="Zhao X."/>
            <person name="Boylan J."/>
            <person name="Ott S."/>
            <person name="Bowen H."/>
            <person name="Vavikolanu K."/>
            <person name="Mehta A."/>
            <person name="Aluvathingal J."/>
            <person name="Nadendla S."/>
            <person name="Lowell S."/>
            <person name="Myers T."/>
            <person name="Yan Y."/>
            <person name="Sichtig H."/>
        </authorList>
    </citation>
    <scope>NUCLEOTIDE SEQUENCE [LARGE SCALE GENOMIC DNA]</scope>
    <source>
        <strain evidence="8 10">FDAARGOS_938</strain>
        <strain evidence="9 11">FDAARGOS_991</strain>
    </source>
</reference>
<dbReference type="GO" id="GO:0016020">
    <property type="term" value="C:membrane"/>
    <property type="evidence" value="ECO:0007669"/>
    <property type="project" value="UniProtKB-SubCell"/>
</dbReference>
<keyword evidence="4 6" id="KW-0472">Membrane</keyword>
<dbReference type="EMBL" id="CP066023">
    <property type="protein sequence ID" value="QQB83032.1"/>
    <property type="molecule type" value="Genomic_DNA"/>
</dbReference>
<name>A0AB37GGL4_CORAY</name>
<evidence type="ECO:0000256" key="6">
    <source>
        <dbReference type="SAM" id="Phobius"/>
    </source>
</evidence>
<keyword evidence="2 6" id="KW-0812">Transmembrane</keyword>
<evidence type="ECO:0000259" key="7">
    <source>
        <dbReference type="Pfam" id="PF06271"/>
    </source>
</evidence>
<feature type="compositionally biased region" description="Basic residues" evidence="5">
    <location>
        <begin position="276"/>
        <end position="287"/>
    </location>
</feature>
<comment type="subcellular location">
    <subcellularLocation>
        <location evidence="1">Membrane</location>
        <topology evidence="1">Multi-pass membrane protein</topology>
    </subcellularLocation>
</comment>
<evidence type="ECO:0000256" key="4">
    <source>
        <dbReference type="ARBA" id="ARBA00023136"/>
    </source>
</evidence>
<dbReference type="Proteomes" id="UP000594774">
    <property type="component" value="Chromosome"/>
</dbReference>
<feature type="compositionally biased region" description="Basic and acidic residues" evidence="5">
    <location>
        <begin position="249"/>
        <end position="273"/>
    </location>
</feature>
<evidence type="ECO:0000313" key="11">
    <source>
        <dbReference type="Proteomes" id="UP000595198"/>
    </source>
</evidence>
<evidence type="ECO:0000313" key="10">
    <source>
        <dbReference type="Proteomes" id="UP000594774"/>
    </source>
</evidence>
<evidence type="ECO:0000256" key="2">
    <source>
        <dbReference type="ARBA" id="ARBA00022692"/>
    </source>
</evidence>
<accession>A0AB37GGL4</accession>
<dbReference type="EMBL" id="CP065628">
    <property type="protein sequence ID" value="QPR31155.1"/>
    <property type="molecule type" value="Genomic_DNA"/>
</dbReference>
<feature type="region of interest" description="Disordered" evidence="5">
    <location>
        <begin position="249"/>
        <end position="287"/>
    </location>
</feature>
<evidence type="ECO:0000256" key="1">
    <source>
        <dbReference type="ARBA" id="ARBA00004141"/>
    </source>
</evidence>
<feature type="transmembrane region" description="Helical" evidence="6">
    <location>
        <begin position="146"/>
        <end position="164"/>
    </location>
</feature>
<sequence length="287" mass="30751">MGGSPVGKGVSRLANWDDRRYGGEYSPTDYLGSSGRNAYREHDAYAAYDAAMPYQEVPYPVANIPVGYESGYPASYGVSSFGVLSANPKVAPLTAQMAVHLGFDPNLANGSVARRGGALLVDSVIYTALIASIAVLTSIVGTSDSGVMVMLISLFLGPGGFYLYRVAGDSIFDGSPGKHAMGMKIEGAHGMPVSARDGFVRNAWILPSMIPVAGWFVSAGLAGWIAMGASRDPLGRGRHELSVHTRVVEKPETRELPRGQRRMDNRMGSKEQQGKQLKRIKRVKRGK</sequence>
<evidence type="ECO:0000256" key="3">
    <source>
        <dbReference type="ARBA" id="ARBA00022989"/>
    </source>
</evidence>
<organism evidence="8 10">
    <name type="scientific">Corynebacterium amycolatum</name>
    <dbReference type="NCBI Taxonomy" id="43765"/>
    <lineage>
        <taxon>Bacteria</taxon>
        <taxon>Bacillati</taxon>
        <taxon>Actinomycetota</taxon>
        <taxon>Actinomycetes</taxon>
        <taxon>Mycobacteriales</taxon>
        <taxon>Corynebacteriaceae</taxon>
        <taxon>Corynebacterium</taxon>
    </lineage>
</organism>
<gene>
    <name evidence="8" type="ORF">I6G95_01350</name>
    <name evidence="9" type="ORF">I6H48_01955</name>
</gene>
<evidence type="ECO:0000313" key="9">
    <source>
        <dbReference type="EMBL" id="QQB83032.1"/>
    </source>
</evidence>